<dbReference type="Pfam" id="PF00801">
    <property type="entry name" value="PKD"/>
    <property type="match status" value="1"/>
</dbReference>
<dbReference type="InterPro" id="IPR022409">
    <property type="entry name" value="PKD/Chitinase_dom"/>
</dbReference>
<keyword evidence="5" id="KW-0472">Membrane</keyword>
<keyword evidence="3" id="KW-0677">Repeat</keyword>
<evidence type="ECO:0000256" key="4">
    <source>
        <dbReference type="ARBA" id="ARBA00022989"/>
    </source>
</evidence>
<dbReference type="SMART" id="SM00089">
    <property type="entry name" value="PKD"/>
    <property type="match status" value="2"/>
</dbReference>
<keyword evidence="8" id="KW-1185">Reference proteome</keyword>
<gene>
    <name evidence="7" type="ORF">QQ91_0005190</name>
</gene>
<dbReference type="GO" id="GO:0016020">
    <property type="term" value="C:membrane"/>
    <property type="evidence" value="ECO:0007669"/>
    <property type="project" value="UniProtKB-SubCell"/>
</dbReference>
<evidence type="ECO:0000259" key="6">
    <source>
        <dbReference type="PROSITE" id="PS50093"/>
    </source>
</evidence>
<evidence type="ECO:0000256" key="2">
    <source>
        <dbReference type="ARBA" id="ARBA00022692"/>
    </source>
</evidence>
<accession>A0ABD4T0X3</accession>
<sequence>MASNQKQPGLEEKLQAVDRGIDCLDQARSQGLERLQTLQVINNTLLEREQQRLSRKYGATHPRTQKVNQRLVYNQGVRQELEREIERSQIQVPKTDDQTWLVHGRLLTAELKGISGLTLSLFDAENRWVRQLGFTCTDSRGYFAISYSPDPNSPDPNPIPADQPLTLTVTDGDRQILHQEQTPLFVRLGLIDSREIILDPNAEPKTPPEPDDETPVPDVFPKAVQVTSIQAPAQLKVNEVGNFSAEINPDSTPPVTTQWQFGDGATAMGLLAQHSYAEAGTYRAVFTASNQCGRDSKSADVQVRADSQPPMIETVTVQPESPTVGSPVKFEATVQGSPPLSFQWKFGDDQMAQGAGVTHTYDRPGLFTLALTVTNPVGTATAEREIRVTSSERGFWVVRGRVTNLANREFATVTVGLRNRAGEDAFNLGTVPLDREGDFTLRYAVAEFPSLFEARPMLFLIVQDPTGRVLVRSNEAVQPESGKRDRMDIALP</sequence>
<dbReference type="EMBL" id="JTHE03000035">
    <property type="protein sequence ID" value="MCM1982222.1"/>
    <property type="molecule type" value="Genomic_DNA"/>
</dbReference>
<dbReference type="PROSITE" id="PS50093">
    <property type="entry name" value="PKD"/>
    <property type="match status" value="2"/>
</dbReference>
<protein>
    <submittedName>
        <fullName evidence="7">PKD domain-containing protein</fullName>
    </submittedName>
</protein>
<reference evidence="7 8" key="1">
    <citation type="journal article" date="2015" name="Genome Announc.">
        <title>Draft Genome Sequence of Filamentous Marine Cyanobacterium Lyngbya confervoides Strain BDU141951.</title>
        <authorList>
            <person name="Chandrababunaidu M.M."/>
            <person name="Sen D."/>
            <person name="Tripathy S."/>
        </authorList>
    </citation>
    <scope>NUCLEOTIDE SEQUENCE [LARGE SCALE GENOMIC DNA]</scope>
    <source>
        <strain evidence="7 8">BDU141951</strain>
    </source>
</reference>
<dbReference type="Proteomes" id="UP000031561">
    <property type="component" value="Unassembled WGS sequence"/>
</dbReference>
<dbReference type="CDD" id="cd00146">
    <property type="entry name" value="PKD"/>
    <property type="match status" value="2"/>
</dbReference>
<comment type="subcellular location">
    <subcellularLocation>
        <location evidence="1">Membrane</location>
        <topology evidence="1">Multi-pass membrane protein</topology>
    </subcellularLocation>
</comment>
<evidence type="ECO:0000256" key="5">
    <source>
        <dbReference type="ARBA" id="ARBA00023136"/>
    </source>
</evidence>
<dbReference type="PANTHER" id="PTHR46730">
    <property type="entry name" value="POLYCYSTIN-1"/>
    <property type="match status" value="1"/>
</dbReference>
<comment type="caution">
    <text evidence="7">The sequence shown here is derived from an EMBL/GenBank/DDBJ whole genome shotgun (WGS) entry which is preliminary data.</text>
</comment>
<organism evidence="7 8">
    <name type="scientific">Lyngbya confervoides BDU141951</name>
    <dbReference type="NCBI Taxonomy" id="1574623"/>
    <lineage>
        <taxon>Bacteria</taxon>
        <taxon>Bacillati</taxon>
        <taxon>Cyanobacteriota</taxon>
        <taxon>Cyanophyceae</taxon>
        <taxon>Oscillatoriophycideae</taxon>
        <taxon>Oscillatoriales</taxon>
        <taxon>Microcoleaceae</taxon>
        <taxon>Lyngbya</taxon>
    </lineage>
</organism>
<dbReference type="Gene3D" id="2.60.40.10">
    <property type="entry name" value="Immunoglobulins"/>
    <property type="match status" value="2"/>
</dbReference>
<dbReference type="InterPro" id="IPR013783">
    <property type="entry name" value="Ig-like_fold"/>
</dbReference>
<keyword evidence="4" id="KW-1133">Transmembrane helix</keyword>
<evidence type="ECO:0000256" key="3">
    <source>
        <dbReference type="ARBA" id="ARBA00022737"/>
    </source>
</evidence>
<feature type="domain" description="PKD" evidence="6">
    <location>
        <begin position="254"/>
        <end position="305"/>
    </location>
</feature>
<evidence type="ECO:0000256" key="1">
    <source>
        <dbReference type="ARBA" id="ARBA00004141"/>
    </source>
</evidence>
<dbReference type="Pfam" id="PF18911">
    <property type="entry name" value="PKD_4"/>
    <property type="match status" value="1"/>
</dbReference>
<dbReference type="PANTHER" id="PTHR46730:SF4">
    <property type="entry name" value="POLYCYSTIC KIDNEY DISEASE PROTEIN 1-LIKE 1"/>
    <property type="match status" value="1"/>
</dbReference>
<dbReference type="SUPFAM" id="SSF49299">
    <property type="entry name" value="PKD domain"/>
    <property type="match status" value="2"/>
</dbReference>
<dbReference type="InterPro" id="IPR000601">
    <property type="entry name" value="PKD_dom"/>
</dbReference>
<proteinExistence type="predicted"/>
<evidence type="ECO:0000313" key="7">
    <source>
        <dbReference type="EMBL" id="MCM1982222.1"/>
    </source>
</evidence>
<feature type="domain" description="PKD" evidence="6">
    <location>
        <begin position="311"/>
        <end position="395"/>
    </location>
</feature>
<keyword evidence="2" id="KW-0812">Transmembrane</keyword>
<dbReference type="RefSeq" id="WP_166280764.1">
    <property type="nucleotide sequence ID" value="NZ_JTHE03000035.1"/>
</dbReference>
<dbReference type="InterPro" id="IPR035986">
    <property type="entry name" value="PKD_dom_sf"/>
</dbReference>
<evidence type="ECO:0000313" key="8">
    <source>
        <dbReference type="Proteomes" id="UP000031561"/>
    </source>
</evidence>
<name>A0ABD4T0X3_9CYAN</name>
<dbReference type="AlphaFoldDB" id="A0ABD4T0X3"/>